<dbReference type="Pfam" id="PF05305">
    <property type="entry name" value="DUF732"/>
    <property type="match status" value="1"/>
</dbReference>
<comment type="caution">
    <text evidence="2">The sequence shown here is derived from an EMBL/GenBank/DDBJ whole genome shotgun (WGS) entry which is preliminary data.</text>
</comment>
<name>A0ABT6MLQ3_9NOCA</name>
<feature type="domain" description="DUF732" evidence="1">
    <location>
        <begin position="78"/>
        <end position="155"/>
    </location>
</feature>
<accession>A0ABT6MLQ3</accession>
<proteinExistence type="predicted"/>
<evidence type="ECO:0000313" key="3">
    <source>
        <dbReference type="Proteomes" id="UP001160334"/>
    </source>
</evidence>
<organism evidence="2 3">
    <name type="scientific">Prescottella agglutinans</name>
    <dbReference type="NCBI Taxonomy" id="1644129"/>
    <lineage>
        <taxon>Bacteria</taxon>
        <taxon>Bacillati</taxon>
        <taxon>Actinomycetota</taxon>
        <taxon>Actinomycetes</taxon>
        <taxon>Mycobacteriales</taxon>
        <taxon>Nocardiaceae</taxon>
        <taxon>Prescottella</taxon>
    </lineage>
</organism>
<gene>
    <name evidence="2" type="ORF">M2280_006209</name>
</gene>
<evidence type="ECO:0000259" key="1">
    <source>
        <dbReference type="Pfam" id="PF05305"/>
    </source>
</evidence>
<dbReference type="RefSeq" id="WP_280764111.1">
    <property type="nucleotide sequence ID" value="NZ_JARXVC010000031.1"/>
</dbReference>
<dbReference type="Proteomes" id="UP001160334">
    <property type="component" value="Unassembled WGS sequence"/>
</dbReference>
<reference evidence="2 3" key="1">
    <citation type="submission" date="2023-04" db="EMBL/GenBank/DDBJ databases">
        <title>Forest soil microbial communities from Buena Vista Peninsula, Colon Province, Panama.</title>
        <authorList>
            <person name="Bouskill N."/>
        </authorList>
    </citation>
    <scope>NUCLEOTIDE SEQUENCE [LARGE SCALE GENOMIC DNA]</scope>
    <source>
        <strain evidence="2 3">CFH S0262</strain>
    </source>
</reference>
<dbReference type="InterPro" id="IPR007969">
    <property type="entry name" value="DUF732"/>
</dbReference>
<evidence type="ECO:0000313" key="2">
    <source>
        <dbReference type="EMBL" id="MDH6284945.1"/>
    </source>
</evidence>
<protein>
    <recommendedName>
        <fullName evidence="1">DUF732 domain-containing protein</fullName>
    </recommendedName>
</protein>
<dbReference type="EMBL" id="JARXVC010000031">
    <property type="protein sequence ID" value="MDH6284945.1"/>
    <property type="molecule type" value="Genomic_DNA"/>
</dbReference>
<keyword evidence="3" id="KW-1185">Reference proteome</keyword>
<sequence>MTRLGIEFKGLSARRRGIWVTPAIRLAISPIMQANNSNTAQRADSTPIRTRVAAGLGCAVVVLTAGCTSEAPTPDSPDQSYLRAVNAANVPFETDDVAIKVGQGMCELVERAVLNGQTVEDAKTILKQQSDRAGVYSTSQNTTIIVAAMKSYCPEYLATK</sequence>